<accession>A6WB19</accession>
<dbReference type="InterPro" id="IPR035398">
    <property type="entry name" value="Bac_rhamnosid_C"/>
</dbReference>
<dbReference type="RefSeq" id="WP_012087766.1">
    <property type="nucleotide sequence ID" value="NC_009664.2"/>
</dbReference>
<gene>
    <name evidence="9" type="ordered locus">Krad_2533</name>
</gene>
<feature type="compositionally biased region" description="Basic and acidic residues" evidence="4">
    <location>
        <begin position="14"/>
        <end position="23"/>
    </location>
</feature>
<evidence type="ECO:0000313" key="9">
    <source>
        <dbReference type="EMBL" id="ABS04008.1"/>
    </source>
</evidence>
<evidence type="ECO:0000259" key="7">
    <source>
        <dbReference type="Pfam" id="PF17389"/>
    </source>
</evidence>
<dbReference type="EC" id="3.2.1.40" evidence="2"/>
<evidence type="ECO:0000256" key="1">
    <source>
        <dbReference type="ARBA" id="ARBA00001445"/>
    </source>
</evidence>
<name>A6WB19_KINRD</name>
<dbReference type="InterPro" id="IPR008928">
    <property type="entry name" value="6-hairpin_glycosidase_sf"/>
</dbReference>
<dbReference type="GO" id="GO:0030596">
    <property type="term" value="F:alpha-L-rhamnosidase activity"/>
    <property type="evidence" value="ECO:0007669"/>
    <property type="project" value="UniProtKB-EC"/>
</dbReference>
<dbReference type="HOGENOM" id="CLU_002926_0_0_11"/>
<dbReference type="KEGG" id="kra:Krad_2533"/>
<evidence type="ECO:0000259" key="6">
    <source>
        <dbReference type="Pfam" id="PF08531"/>
    </source>
</evidence>
<dbReference type="Pfam" id="PF05592">
    <property type="entry name" value="Bac_rhamnosid"/>
    <property type="match status" value="1"/>
</dbReference>
<dbReference type="SUPFAM" id="SSF48208">
    <property type="entry name" value="Six-hairpin glycosidases"/>
    <property type="match status" value="1"/>
</dbReference>
<dbReference type="InterPro" id="IPR013737">
    <property type="entry name" value="Bac_rhamnosid_N"/>
</dbReference>
<dbReference type="Gene3D" id="2.60.420.10">
    <property type="entry name" value="Maltose phosphorylase, domain 3"/>
    <property type="match status" value="1"/>
</dbReference>
<dbReference type="Gene3D" id="2.60.120.260">
    <property type="entry name" value="Galactose-binding domain-like"/>
    <property type="match status" value="2"/>
</dbReference>
<dbReference type="Pfam" id="PF17390">
    <property type="entry name" value="Bac_rhamnosid_C"/>
    <property type="match status" value="1"/>
</dbReference>
<feature type="domain" description="Alpha-L-rhamnosidase six-hairpin glycosidase" evidence="7">
    <location>
        <begin position="342"/>
        <end position="687"/>
    </location>
</feature>
<dbReference type="InterPro" id="IPR016007">
    <property type="entry name" value="Alpha_rhamnosid"/>
</dbReference>
<evidence type="ECO:0000256" key="4">
    <source>
        <dbReference type="SAM" id="MobiDB-lite"/>
    </source>
</evidence>
<organism evidence="9 10">
    <name type="scientific">Kineococcus radiotolerans (strain ATCC BAA-149 / DSM 14245 / SRS30216)</name>
    <dbReference type="NCBI Taxonomy" id="266940"/>
    <lineage>
        <taxon>Bacteria</taxon>
        <taxon>Bacillati</taxon>
        <taxon>Actinomycetota</taxon>
        <taxon>Actinomycetes</taxon>
        <taxon>Kineosporiales</taxon>
        <taxon>Kineosporiaceae</taxon>
        <taxon>Kineococcus</taxon>
    </lineage>
</organism>
<comment type="catalytic activity">
    <reaction evidence="1">
        <text>Hydrolysis of terminal non-reducing alpha-L-rhamnose residues in alpha-L-rhamnosides.</text>
        <dbReference type="EC" id="3.2.1.40"/>
    </reaction>
</comment>
<keyword evidence="3" id="KW-0378">Hydrolase</keyword>
<evidence type="ECO:0000256" key="2">
    <source>
        <dbReference type="ARBA" id="ARBA00012652"/>
    </source>
</evidence>
<feature type="domain" description="Alpha-L-rhamnosidase concanavalin-like" evidence="5">
    <location>
        <begin position="238"/>
        <end position="337"/>
    </location>
</feature>
<feature type="region of interest" description="Disordered" evidence="4">
    <location>
        <begin position="1"/>
        <end position="33"/>
    </location>
</feature>
<evidence type="ECO:0000259" key="8">
    <source>
        <dbReference type="Pfam" id="PF17390"/>
    </source>
</evidence>
<dbReference type="PANTHER" id="PTHR33307:SF6">
    <property type="entry name" value="ALPHA-RHAMNOSIDASE (EUROFUNG)-RELATED"/>
    <property type="match status" value="1"/>
</dbReference>
<dbReference type="Proteomes" id="UP000001116">
    <property type="component" value="Chromosome"/>
</dbReference>
<dbReference type="InterPro" id="IPR012341">
    <property type="entry name" value="6hp_glycosidase-like_sf"/>
</dbReference>
<dbReference type="AlphaFoldDB" id="A6WB19"/>
<proteinExistence type="predicted"/>
<dbReference type="Pfam" id="PF08531">
    <property type="entry name" value="Bac_rhamnosid_N"/>
    <property type="match status" value="1"/>
</dbReference>
<feature type="domain" description="Bacterial alpha-L-rhamnosidase N-terminal" evidence="6">
    <location>
        <begin position="62"/>
        <end position="228"/>
    </location>
</feature>
<sequence>MTAAEGAPPPAEPDQDRDQDQEGPHPVPTPWTAHFISTATPAAAEDPALYFRRDFTVAPGLRRAVLHVSALGVIEPYLNGRRVGDDVLAPGWTSYRHRLNVSRHDVTAEVREGPNTVGAVVGQGWAVGRLGFEHQCHHYSDRPALFAQLELEYATHSEVIGSDATFRVGTGGVRANSIYDGETYDAGLEPEGWCAPGFDDSTWQAPTHLDWPSHTLQVAITPPIRRVEELAALTVLSTPSGRTVVDFGQVLTGWVRLQVQGDAGRTITLRHAEVLTSQGEPEYETLRTAQATDRFVLRGAGVEHFEPRFTFHGFRYVEVEGWPGELNPDAMRAVVVHSDMTRTGWFESSHALLNRLHENVVWSMRGNFVGVPTDCPQRDERLGWTGDLNAFAPTAAFLYDVRGVLGSWLADLAAEQADKGVVPWVVPDVLSTPSAPTALWSDVAVSLPWTLYWEHGDLEILRRSYLSMSAFVHQVEALLDERGLWNTGYQFGDWLDPDAPPEDAAGGKTDRYLVASAYFCRTTQIMAQTAALLEQTADAEHFADLARRVRSAFRHEFVSASGRLVSESATAYSLALCFDLLEEDQRRTAGDRLAELVRKAGYTVSTGFAGTPLVAHALSETGHLDAAYFLLTETDRPSFLYPVTMGATTIWERWDAVLPDGTLNSTGMTSLNHYALGAVASWLHRVVGGLQAEEAGYRRMRIAPQPGPGVTSAHVSHQTGYGTVDVAWVVQAGTVSLDVTIPEGTRARVVLPLHPDLTETEVGGGTHHWSYPAPAGWGERTMFTLDTPLKTIADDPLTWKAVSRVFKKHLPFPVDGSAPEAAAMPLRTLLGLIPHASAQLRDDLEAALQTV</sequence>
<dbReference type="STRING" id="266940.Krad_2533"/>
<dbReference type="Pfam" id="PF17389">
    <property type="entry name" value="Bac_rhamnosid6H"/>
    <property type="match status" value="1"/>
</dbReference>
<evidence type="ECO:0000259" key="5">
    <source>
        <dbReference type="Pfam" id="PF05592"/>
    </source>
</evidence>
<protein>
    <recommendedName>
        <fullName evidence="2">alpha-L-rhamnosidase</fullName>
        <ecNumber evidence="2">3.2.1.40</ecNumber>
    </recommendedName>
</protein>
<dbReference type="Gene3D" id="1.50.10.10">
    <property type="match status" value="1"/>
</dbReference>
<dbReference type="eggNOG" id="COG0174">
    <property type="taxonomic scope" value="Bacteria"/>
</dbReference>
<dbReference type="PIRSF" id="PIRSF010631">
    <property type="entry name" value="A-rhamnsds"/>
    <property type="match status" value="1"/>
</dbReference>
<reference evidence="10" key="1">
    <citation type="journal article" date="2008" name="PLoS ONE">
        <title>Survival in nuclear waste, extreme resistance, and potential applications gleaned from the genome sequence of Kineococcus radiotolerans SRS30216.</title>
        <authorList>
            <person name="Bagwell C.E."/>
            <person name="Bhat S."/>
            <person name="Hawkins G.M."/>
            <person name="Smith B.W."/>
            <person name="Biswas T."/>
            <person name="Hoover T.R."/>
            <person name="Saunders E."/>
            <person name="Han C.S."/>
            <person name="Tsodikov O.V."/>
            <person name="Shimkets L.J."/>
        </authorList>
    </citation>
    <scope>NUCLEOTIDE SEQUENCE [LARGE SCALE GENOMIC DNA]</scope>
    <source>
        <strain evidence="10">ATCC BAA-149 / DSM 14245 / SRS30216</strain>
    </source>
</reference>
<dbReference type="CAZy" id="GH78">
    <property type="family name" value="Glycoside Hydrolase Family 78"/>
</dbReference>
<dbReference type="InterPro" id="IPR035396">
    <property type="entry name" value="Bac_rhamnosid6H"/>
</dbReference>
<dbReference type="PANTHER" id="PTHR33307">
    <property type="entry name" value="ALPHA-RHAMNOSIDASE (EUROFUNG)"/>
    <property type="match status" value="1"/>
</dbReference>
<dbReference type="InterPro" id="IPR008902">
    <property type="entry name" value="Rhamnosid_concanavalin"/>
</dbReference>
<keyword evidence="10" id="KW-1185">Reference proteome</keyword>
<dbReference type="EMBL" id="CP000750">
    <property type="protein sequence ID" value="ABS04008.1"/>
    <property type="molecule type" value="Genomic_DNA"/>
</dbReference>
<dbReference type="GO" id="GO:0005975">
    <property type="term" value="P:carbohydrate metabolic process"/>
    <property type="evidence" value="ECO:0007669"/>
    <property type="project" value="InterPro"/>
</dbReference>
<feature type="domain" description="Alpha-L-rhamnosidase C-terminal" evidence="8">
    <location>
        <begin position="689"/>
        <end position="764"/>
    </location>
</feature>
<evidence type="ECO:0000256" key="3">
    <source>
        <dbReference type="ARBA" id="ARBA00022801"/>
    </source>
</evidence>
<dbReference type="OrthoDB" id="9761045at2"/>
<evidence type="ECO:0000313" key="10">
    <source>
        <dbReference type="Proteomes" id="UP000001116"/>
    </source>
</evidence>